<feature type="transmembrane region" description="Helical" evidence="8">
    <location>
        <begin position="83"/>
        <end position="101"/>
    </location>
</feature>
<evidence type="ECO:0000256" key="6">
    <source>
        <dbReference type="ARBA" id="ARBA00023136"/>
    </source>
</evidence>
<feature type="transmembrane region" description="Helical" evidence="8">
    <location>
        <begin position="421"/>
        <end position="438"/>
    </location>
</feature>
<comment type="subcellular location">
    <subcellularLocation>
        <location evidence="1">Cell membrane</location>
        <topology evidence="1">Multi-pass membrane protein</topology>
    </subcellularLocation>
</comment>
<feature type="transmembrane region" description="Helical" evidence="8">
    <location>
        <begin position="108"/>
        <end position="125"/>
    </location>
</feature>
<evidence type="ECO:0000256" key="5">
    <source>
        <dbReference type="ARBA" id="ARBA00022989"/>
    </source>
</evidence>
<dbReference type="HOGENOM" id="CLU_013927_2_0_5"/>
<keyword evidence="9" id="KW-0614">Plasmid</keyword>
<reference evidence="9 10" key="1">
    <citation type="submission" date="2007-04" db="EMBL/GenBank/DDBJ databases">
        <title>Complete sequence of plasmid pNL2 of Novosphingobium aromaticivorans DSM 12444.</title>
        <authorList>
            <consortium name="US DOE Joint Genome Institute"/>
            <person name="Copeland A."/>
            <person name="Lucas S."/>
            <person name="Lapidus A."/>
            <person name="Barry K."/>
            <person name="Detter J.C."/>
            <person name="Glavina del Rio T."/>
            <person name="Hammon N."/>
            <person name="Israni S."/>
            <person name="Dalin E."/>
            <person name="Tice H."/>
            <person name="Pitluck S."/>
            <person name="Chertkov O."/>
            <person name="Han C."/>
            <person name="Thomson S."/>
            <person name="Schmutz J."/>
            <person name="Larimer F."/>
            <person name="Land M."/>
            <person name="Kyrpides N."/>
            <person name="Ivanova N."/>
            <person name="Fredrickson J."/>
            <person name="Romine M.F."/>
            <person name="Richardson P."/>
        </authorList>
    </citation>
    <scope>NUCLEOTIDE SEQUENCE [LARGE SCALE GENOMIC DNA]</scope>
    <source>
        <strain evidence="10">ATCC 700278 / DSM 12444 / CCUG 56034 / CIP 105152 / NBRC 16084 / F199</strain>
        <plasmid evidence="9 10">pNL2</plasmid>
    </source>
</reference>
<accession>A4XEK0</accession>
<dbReference type="Proteomes" id="UP000009134">
    <property type="component" value="Plasmid pNL2"/>
</dbReference>
<feature type="transmembrane region" description="Helical" evidence="8">
    <location>
        <begin position="131"/>
        <end position="156"/>
    </location>
</feature>
<organism evidence="9 10">
    <name type="scientific">Novosphingobium aromaticivorans (strain ATCC 700278 / DSM 12444 / CCUG 56034 / CIP 105152 / NBRC 16084 / F199)</name>
    <dbReference type="NCBI Taxonomy" id="279238"/>
    <lineage>
        <taxon>Bacteria</taxon>
        <taxon>Pseudomonadati</taxon>
        <taxon>Pseudomonadota</taxon>
        <taxon>Alphaproteobacteria</taxon>
        <taxon>Sphingomonadales</taxon>
        <taxon>Sphingomonadaceae</taxon>
        <taxon>Novosphingobium</taxon>
    </lineage>
</organism>
<keyword evidence="4 8" id="KW-0812">Transmembrane</keyword>
<dbReference type="AlphaFoldDB" id="A4XEK0"/>
<evidence type="ECO:0000313" key="9">
    <source>
        <dbReference type="EMBL" id="ABP64361.1"/>
    </source>
</evidence>
<proteinExistence type="predicted"/>
<evidence type="ECO:0000313" key="10">
    <source>
        <dbReference type="Proteomes" id="UP000009134"/>
    </source>
</evidence>
<evidence type="ECO:0000256" key="1">
    <source>
        <dbReference type="ARBA" id="ARBA00004651"/>
    </source>
</evidence>
<evidence type="ECO:0000256" key="3">
    <source>
        <dbReference type="ARBA" id="ARBA00022475"/>
    </source>
</evidence>
<evidence type="ECO:0000256" key="2">
    <source>
        <dbReference type="ARBA" id="ARBA00022448"/>
    </source>
</evidence>
<dbReference type="InterPro" id="IPR006726">
    <property type="entry name" value="PHBA_efflux_AaeB/fusaric-R"/>
</dbReference>
<dbReference type="PANTHER" id="PTHR30509">
    <property type="entry name" value="P-HYDROXYBENZOIC ACID EFFLUX PUMP SUBUNIT-RELATED"/>
    <property type="match status" value="1"/>
</dbReference>
<name>A4XEK0_NOVAD</name>
<feature type="transmembrane region" description="Helical" evidence="8">
    <location>
        <begin position="346"/>
        <end position="362"/>
    </location>
</feature>
<feature type="transmembrane region" description="Helical" evidence="8">
    <location>
        <begin position="56"/>
        <end position="77"/>
    </location>
</feature>
<feature type="transmembrane region" description="Helical" evidence="8">
    <location>
        <begin position="369"/>
        <end position="392"/>
    </location>
</feature>
<feature type="region of interest" description="Disordered" evidence="7">
    <location>
        <begin position="596"/>
        <end position="616"/>
    </location>
</feature>
<dbReference type="RefSeq" id="WP_011906748.1">
    <property type="nucleotide sequence ID" value="NC_009427.1"/>
</dbReference>
<feature type="transmembrane region" description="Helical" evidence="8">
    <location>
        <begin position="320"/>
        <end position="340"/>
    </location>
</feature>
<keyword evidence="6 8" id="KW-0472">Membrane</keyword>
<dbReference type="GO" id="GO:0005886">
    <property type="term" value="C:plasma membrane"/>
    <property type="evidence" value="ECO:0007669"/>
    <property type="project" value="UniProtKB-SubCell"/>
</dbReference>
<feature type="transmembrane region" description="Helical" evidence="8">
    <location>
        <begin position="398"/>
        <end position="416"/>
    </location>
</feature>
<keyword evidence="3" id="KW-1003">Cell membrane</keyword>
<keyword evidence="5 8" id="KW-1133">Transmembrane helix</keyword>
<sequence>MTAARRFALAYSAKTAAAALLALWISLWVGLSMPFWAMTTAYIVSSPMSGATRSKAVYRVGGTVLGAAVAVALVPALVDWPELLSLAIALWLGGCLAVALLDRSPRAYVVMLAGYTAALVAFPAVDRPDAVFSIAVARVTEIALGIGCSTVVHSLFWPRSVAEAMQPRLRAWLADARQWHGDIVGGSDNARLLTDKRRLAVDAMDCALLATHVPFDTSHWREATATLQALLRRMLLLLPVLSGLADRKAALDGEGDEGRDGATWAMLLRESLAQRDGEARTLLGECDALLAHLADPASPRPDLPDWREGAVRFHAEPAGAILSGASALVATLAACALWIFTGWADGGVAAVLTGIFCCLFAAQDNPVPAILSFGGAIVAGIPIAALYLFFVLPGVDGFAALALLLAIPLVAIGALMTHPRLGLPAMACLVGFCSAMAIQEEYVADFARFLNSNLAQIVAVILAAGTTACFRMAGGDVAIARLNRRMQRGLVDIARAPSAPDPLATLSRVTDQLALIAQRLGGATDAASMGLGEVRLAMNLVSIQRLRASSSGPLRAALDDVLEEAAHWFAAPPTAEGPSRRMLDRLDGALRLTLANPPPRPGGLEHLFRPGPDQGRPALVALRRSLFSRAEPFSAGASA</sequence>
<dbReference type="EMBL" id="CP000677">
    <property type="protein sequence ID" value="ABP64361.1"/>
    <property type="molecule type" value="Genomic_DNA"/>
</dbReference>
<evidence type="ECO:0000256" key="4">
    <source>
        <dbReference type="ARBA" id="ARBA00022692"/>
    </source>
</evidence>
<dbReference type="PANTHER" id="PTHR30509:SF9">
    <property type="entry name" value="MULTIDRUG RESISTANCE PROTEIN MDTO"/>
    <property type="match status" value="1"/>
</dbReference>
<geneLocation type="plasmid" evidence="9 10">
    <name>pNL2</name>
</geneLocation>
<dbReference type="Pfam" id="PF04632">
    <property type="entry name" value="FUSC"/>
    <property type="match status" value="2"/>
</dbReference>
<dbReference type="eggNOG" id="COG1289">
    <property type="taxonomic scope" value="Bacteria"/>
</dbReference>
<keyword evidence="10" id="KW-1185">Reference proteome</keyword>
<feature type="transmembrane region" description="Helical" evidence="8">
    <location>
        <begin position="458"/>
        <end position="479"/>
    </location>
</feature>
<dbReference type="GO" id="GO:0022857">
    <property type="term" value="F:transmembrane transporter activity"/>
    <property type="evidence" value="ECO:0007669"/>
    <property type="project" value="InterPro"/>
</dbReference>
<dbReference type="KEGG" id="nar:Saro_3501"/>
<feature type="transmembrane region" description="Helical" evidence="8">
    <location>
        <begin position="20"/>
        <end position="44"/>
    </location>
</feature>
<evidence type="ECO:0000256" key="8">
    <source>
        <dbReference type="SAM" id="Phobius"/>
    </source>
</evidence>
<gene>
    <name evidence="9" type="ordered locus">Saro_3501</name>
</gene>
<keyword evidence="2" id="KW-0813">Transport</keyword>
<evidence type="ECO:0000256" key="7">
    <source>
        <dbReference type="SAM" id="MobiDB-lite"/>
    </source>
</evidence>
<protein>
    <submittedName>
        <fullName evidence="9">Fusaric acid resistance protein conserved region</fullName>
    </submittedName>
</protein>